<accession>A0A919KTV1</accession>
<gene>
    <name evidence="2" type="ORF">GCM10018793_08840</name>
</gene>
<reference evidence="2" key="2">
    <citation type="submission" date="2020-09" db="EMBL/GenBank/DDBJ databases">
        <authorList>
            <person name="Sun Q."/>
            <person name="Ohkuma M."/>
        </authorList>
    </citation>
    <scope>NUCLEOTIDE SEQUENCE</scope>
    <source>
        <strain evidence="2">JCM 5069</strain>
    </source>
</reference>
<dbReference type="AlphaFoldDB" id="A0A919KTV1"/>
<reference evidence="2" key="1">
    <citation type="journal article" date="2014" name="Int. J. Syst. Evol. Microbiol.">
        <title>Complete genome sequence of Corynebacterium casei LMG S-19264T (=DSM 44701T), isolated from a smear-ripened cheese.</title>
        <authorList>
            <consortium name="US DOE Joint Genome Institute (JGI-PGF)"/>
            <person name="Walter F."/>
            <person name="Albersmeier A."/>
            <person name="Kalinowski J."/>
            <person name="Ruckert C."/>
        </authorList>
    </citation>
    <scope>NUCLEOTIDE SEQUENCE</scope>
    <source>
        <strain evidence="2">JCM 5069</strain>
    </source>
</reference>
<feature type="compositionally biased region" description="Polar residues" evidence="1">
    <location>
        <begin position="27"/>
        <end position="42"/>
    </location>
</feature>
<organism evidence="2 3">
    <name type="scientific">Streptomyces sulfonofaciens</name>
    <dbReference type="NCBI Taxonomy" id="68272"/>
    <lineage>
        <taxon>Bacteria</taxon>
        <taxon>Bacillati</taxon>
        <taxon>Actinomycetota</taxon>
        <taxon>Actinomycetes</taxon>
        <taxon>Kitasatosporales</taxon>
        <taxon>Streptomycetaceae</taxon>
        <taxon>Streptomyces</taxon>
    </lineage>
</organism>
<sequence>MGTPCSGPSAAALYWHMGDIQTRLATVSERNVQGSNRALTADSSDRGTEERTAPDGSGARCTIPLVVRRMSNYEDSRTMSARATVEERRSPSTPDEVEPP</sequence>
<name>A0A919KTV1_9ACTN</name>
<comment type="caution">
    <text evidence="2">The sequence shown here is derived from an EMBL/GenBank/DDBJ whole genome shotgun (WGS) entry which is preliminary data.</text>
</comment>
<dbReference type="Proteomes" id="UP000603708">
    <property type="component" value="Unassembled WGS sequence"/>
</dbReference>
<evidence type="ECO:0000313" key="2">
    <source>
        <dbReference type="EMBL" id="GHH72207.1"/>
    </source>
</evidence>
<proteinExistence type="predicted"/>
<feature type="region of interest" description="Disordered" evidence="1">
    <location>
        <begin position="72"/>
        <end position="100"/>
    </location>
</feature>
<feature type="compositionally biased region" description="Basic and acidic residues" evidence="1">
    <location>
        <begin position="43"/>
        <end position="53"/>
    </location>
</feature>
<feature type="region of interest" description="Disordered" evidence="1">
    <location>
        <begin position="27"/>
        <end position="60"/>
    </location>
</feature>
<evidence type="ECO:0000256" key="1">
    <source>
        <dbReference type="SAM" id="MobiDB-lite"/>
    </source>
</evidence>
<evidence type="ECO:0000313" key="3">
    <source>
        <dbReference type="Proteomes" id="UP000603708"/>
    </source>
</evidence>
<protein>
    <submittedName>
        <fullName evidence="2">Uncharacterized protein</fullName>
    </submittedName>
</protein>
<dbReference type="EMBL" id="BNCD01000002">
    <property type="protein sequence ID" value="GHH72207.1"/>
    <property type="molecule type" value="Genomic_DNA"/>
</dbReference>
<keyword evidence="3" id="KW-1185">Reference proteome</keyword>